<dbReference type="PROSITE" id="PS50294">
    <property type="entry name" value="WD_REPEATS_REGION"/>
    <property type="match status" value="1"/>
</dbReference>
<dbReference type="RefSeq" id="XP_064670661.1">
    <property type="nucleotide sequence ID" value="XM_064810411.1"/>
</dbReference>
<protein>
    <recommendedName>
        <fullName evidence="6">WD40 repeat-like protein</fullName>
    </recommendedName>
</protein>
<organism evidence="4 5">
    <name type="scientific">Canariomyces notabilis</name>
    <dbReference type="NCBI Taxonomy" id="2074819"/>
    <lineage>
        <taxon>Eukaryota</taxon>
        <taxon>Fungi</taxon>
        <taxon>Dikarya</taxon>
        <taxon>Ascomycota</taxon>
        <taxon>Pezizomycotina</taxon>
        <taxon>Sordariomycetes</taxon>
        <taxon>Sordariomycetidae</taxon>
        <taxon>Sordariales</taxon>
        <taxon>Chaetomiaceae</taxon>
        <taxon>Canariomyces</taxon>
    </lineage>
</organism>
<evidence type="ECO:0000256" key="1">
    <source>
        <dbReference type="ARBA" id="ARBA00022574"/>
    </source>
</evidence>
<keyword evidence="2" id="KW-0677">Repeat</keyword>
<proteinExistence type="predicted"/>
<dbReference type="PANTHER" id="PTHR44129">
    <property type="entry name" value="WD REPEAT-CONTAINING PROTEIN POP1"/>
    <property type="match status" value="1"/>
</dbReference>
<dbReference type="SUPFAM" id="SSF69322">
    <property type="entry name" value="Tricorn protease domain 2"/>
    <property type="match status" value="1"/>
</dbReference>
<dbReference type="PROSITE" id="PS50082">
    <property type="entry name" value="WD_REPEATS_2"/>
    <property type="match status" value="1"/>
</dbReference>
<gene>
    <name evidence="4" type="ORF">N656DRAFT_642095</name>
</gene>
<dbReference type="SUPFAM" id="SSF50978">
    <property type="entry name" value="WD40 repeat-like"/>
    <property type="match status" value="1"/>
</dbReference>
<dbReference type="AlphaFoldDB" id="A0AAN6YSU4"/>
<reference evidence="4" key="1">
    <citation type="journal article" date="2023" name="Mol. Phylogenet. Evol.">
        <title>Genome-scale phylogeny and comparative genomics of the fungal order Sordariales.</title>
        <authorList>
            <person name="Hensen N."/>
            <person name="Bonometti L."/>
            <person name="Westerberg I."/>
            <person name="Brannstrom I.O."/>
            <person name="Guillou S."/>
            <person name="Cros-Aarteil S."/>
            <person name="Calhoun S."/>
            <person name="Haridas S."/>
            <person name="Kuo A."/>
            <person name="Mondo S."/>
            <person name="Pangilinan J."/>
            <person name="Riley R."/>
            <person name="LaButti K."/>
            <person name="Andreopoulos B."/>
            <person name="Lipzen A."/>
            <person name="Chen C."/>
            <person name="Yan M."/>
            <person name="Daum C."/>
            <person name="Ng V."/>
            <person name="Clum A."/>
            <person name="Steindorff A."/>
            <person name="Ohm R.A."/>
            <person name="Martin F."/>
            <person name="Silar P."/>
            <person name="Natvig D.O."/>
            <person name="Lalanne C."/>
            <person name="Gautier V."/>
            <person name="Ament-Velasquez S.L."/>
            <person name="Kruys A."/>
            <person name="Hutchinson M.I."/>
            <person name="Powell A.J."/>
            <person name="Barry K."/>
            <person name="Miller A.N."/>
            <person name="Grigoriev I.V."/>
            <person name="Debuchy R."/>
            <person name="Gladieux P."/>
            <person name="Hiltunen Thoren M."/>
            <person name="Johannesson H."/>
        </authorList>
    </citation>
    <scope>NUCLEOTIDE SEQUENCE</scope>
    <source>
        <strain evidence="4">CBS 508.74</strain>
    </source>
</reference>
<feature type="repeat" description="WD" evidence="3">
    <location>
        <begin position="83"/>
        <end position="119"/>
    </location>
</feature>
<dbReference type="Proteomes" id="UP001302812">
    <property type="component" value="Unassembled WGS sequence"/>
</dbReference>
<evidence type="ECO:0000256" key="3">
    <source>
        <dbReference type="PROSITE-ProRule" id="PRU00221"/>
    </source>
</evidence>
<sequence>MKAKLVVRRGQNPSTLGVIVYDAKRFSLSHSSIIEEAPLQAYCSALVFSPEASIIRRLYIHQHPKWIVRAPVLSEDWSVHLQTLSHSSAVWAVAFSPDGRLTVSGSRDKTVRLWDAATGALRPGNCLAIADQESPCPLSWRIFASSADVYFALLDVDAGLPLHLVVPVFFCLAGRCLLAVVP</sequence>
<reference evidence="4" key="2">
    <citation type="submission" date="2023-05" db="EMBL/GenBank/DDBJ databases">
        <authorList>
            <consortium name="Lawrence Berkeley National Laboratory"/>
            <person name="Steindorff A."/>
            <person name="Hensen N."/>
            <person name="Bonometti L."/>
            <person name="Westerberg I."/>
            <person name="Brannstrom I.O."/>
            <person name="Guillou S."/>
            <person name="Cros-Aarteil S."/>
            <person name="Calhoun S."/>
            <person name="Haridas S."/>
            <person name="Kuo A."/>
            <person name="Mondo S."/>
            <person name="Pangilinan J."/>
            <person name="Riley R."/>
            <person name="Labutti K."/>
            <person name="Andreopoulos B."/>
            <person name="Lipzen A."/>
            <person name="Chen C."/>
            <person name="Yanf M."/>
            <person name="Daum C."/>
            <person name="Ng V."/>
            <person name="Clum A."/>
            <person name="Ohm R."/>
            <person name="Martin F."/>
            <person name="Silar P."/>
            <person name="Natvig D."/>
            <person name="Lalanne C."/>
            <person name="Gautier V."/>
            <person name="Ament-Velasquez S.L."/>
            <person name="Kruys A."/>
            <person name="Hutchinson M.I."/>
            <person name="Powell A.J."/>
            <person name="Barry K."/>
            <person name="Miller A.N."/>
            <person name="Grigoriev I.V."/>
            <person name="Debuchy R."/>
            <person name="Gladieux P."/>
            <person name="Thoren M.H."/>
            <person name="Johannesson H."/>
        </authorList>
    </citation>
    <scope>NUCLEOTIDE SEQUENCE</scope>
    <source>
        <strain evidence="4">CBS 508.74</strain>
    </source>
</reference>
<evidence type="ECO:0008006" key="6">
    <source>
        <dbReference type="Google" id="ProtNLM"/>
    </source>
</evidence>
<keyword evidence="5" id="KW-1185">Reference proteome</keyword>
<dbReference type="Gene3D" id="2.130.10.10">
    <property type="entry name" value="YVTN repeat-like/Quinoprotein amine dehydrogenase"/>
    <property type="match status" value="1"/>
</dbReference>
<name>A0AAN6YSU4_9PEZI</name>
<keyword evidence="1 3" id="KW-0853">WD repeat</keyword>
<dbReference type="PROSITE" id="PS00678">
    <property type="entry name" value="WD_REPEATS_1"/>
    <property type="match status" value="1"/>
</dbReference>
<dbReference type="InterPro" id="IPR050349">
    <property type="entry name" value="WD_LIS1/nudF_dynein_reg"/>
</dbReference>
<dbReference type="InterPro" id="IPR019775">
    <property type="entry name" value="WD40_repeat_CS"/>
</dbReference>
<dbReference type="SMART" id="SM00320">
    <property type="entry name" value="WD40"/>
    <property type="match status" value="1"/>
</dbReference>
<evidence type="ECO:0000313" key="4">
    <source>
        <dbReference type="EMBL" id="KAK4113091.1"/>
    </source>
</evidence>
<evidence type="ECO:0000256" key="2">
    <source>
        <dbReference type="ARBA" id="ARBA00022737"/>
    </source>
</evidence>
<dbReference type="InterPro" id="IPR001680">
    <property type="entry name" value="WD40_rpt"/>
</dbReference>
<accession>A0AAN6YSU4</accession>
<evidence type="ECO:0000313" key="5">
    <source>
        <dbReference type="Proteomes" id="UP001302812"/>
    </source>
</evidence>
<dbReference type="InterPro" id="IPR036322">
    <property type="entry name" value="WD40_repeat_dom_sf"/>
</dbReference>
<dbReference type="GeneID" id="89934536"/>
<dbReference type="InterPro" id="IPR015943">
    <property type="entry name" value="WD40/YVTN_repeat-like_dom_sf"/>
</dbReference>
<dbReference type="Pfam" id="PF00400">
    <property type="entry name" value="WD40"/>
    <property type="match status" value="1"/>
</dbReference>
<comment type="caution">
    <text evidence="4">The sequence shown here is derived from an EMBL/GenBank/DDBJ whole genome shotgun (WGS) entry which is preliminary data.</text>
</comment>
<dbReference type="EMBL" id="MU853340">
    <property type="protein sequence ID" value="KAK4113091.1"/>
    <property type="molecule type" value="Genomic_DNA"/>
</dbReference>